<dbReference type="EMBL" id="AMCV02000032">
    <property type="protein sequence ID" value="TDZ17024.1"/>
    <property type="molecule type" value="Genomic_DNA"/>
</dbReference>
<protein>
    <submittedName>
        <fullName evidence="2">Uncharacterized protein</fullName>
    </submittedName>
</protein>
<organism evidence="2 3">
    <name type="scientific">Colletotrichum orbiculare (strain 104-T / ATCC 96160 / CBS 514.97 / LARS 414 / MAFF 240422)</name>
    <name type="common">Cucumber anthracnose fungus</name>
    <name type="synonym">Colletotrichum lagenarium</name>
    <dbReference type="NCBI Taxonomy" id="1213857"/>
    <lineage>
        <taxon>Eukaryota</taxon>
        <taxon>Fungi</taxon>
        <taxon>Dikarya</taxon>
        <taxon>Ascomycota</taxon>
        <taxon>Pezizomycotina</taxon>
        <taxon>Sordariomycetes</taxon>
        <taxon>Hypocreomycetidae</taxon>
        <taxon>Glomerellales</taxon>
        <taxon>Glomerellaceae</taxon>
        <taxon>Colletotrichum</taxon>
        <taxon>Colletotrichum orbiculare species complex</taxon>
    </lineage>
</organism>
<accession>A0A484FH85</accession>
<gene>
    <name evidence="2" type="ORF">Cob_v010136</name>
</gene>
<dbReference type="OrthoDB" id="5152093at2759"/>
<dbReference type="AlphaFoldDB" id="A0A484FH85"/>
<name>A0A484FH85_COLOR</name>
<evidence type="ECO:0000256" key="1">
    <source>
        <dbReference type="SAM" id="MobiDB-lite"/>
    </source>
</evidence>
<proteinExistence type="predicted"/>
<reference evidence="3" key="2">
    <citation type="journal article" date="2019" name="Mol. Plant Microbe Interact.">
        <title>Genome sequence resources for four phytopathogenic fungi from the Colletotrichum orbiculare species complex.</title>
        <authorList>
            <person name="Gan P."/>
            <person name="Tsushima A."/>
            <person name="Narusaka M."/>
            <person name="Narusaka Y."/>
            <person name="Takano Y."/>
            <person name="Kubo Y."/>
            <person name="Shirasu K."/>
        </authorList>
    </citation>
    <scope>GENOME REANNOTATION</scope>
    <source>
        <strain evidence="3">104-T / ATCC 96160 / CBS 514.97 / LARS 414 / MAFF 240422</strain>
    </source>
</reference>
<feature type="region of interest" description="Disordered" evidence="1">
    <location>
        <begin position="1"/>
        <end position="27"/>
    </location>
</feature>
<dbReference type="Proteomes" id="UP000014480">
    <property type="component" value="Unassembled WGS sequence"/>
</dbReference>
<comment type="caution">
    <text evidence="2">The sequence shown here is derived from an EMBL/GenBank/DDBJ whole genome shotgun (WGS) entry which is preliminary data.</text>
</comment>
<dbReference type="STRING" id="1213857.A0A484FH85"/>
<keyword evidence="3" id="KW-1185">Reference proteome</keyword>
<evidence type="ECO:0000313" key="2">
    <source>
        <dbReference type="EMBL" id="TDZ17024.1"/>
    </source>
</evidence>
<reference evidence="3" key="1">
    <citation type="journal article" date="2013" name="New Phytol.">
        <title>Comparative genomic and transcriptomic analyses reveal the hemibiotrophic stage shift of Colletotrichum fungi.</title>
        <authorList>
            <person name="Gan P."/>
            <person name="Ikeda K."/>
            <person name="Irieda H."/>
            <person name="Narusaka M."/>
            <person name="O'Connell R.J."/>
            <person name="Narusaka Y."/>
            <person name="Takano Y."/>
            <person name="Kubo Y."/>
            <person name="Shirasu K."/>
        </authorList>
    </citation>
    <scope>NUCLEOTIDE SEQUENCE [LARGE SCALE GENOMIC DNA]</scope>
    <source>
        <strain evidence="3">104-T / ATCC 96160 / CBS 514.97 / LARS 414 / MAFF 240422</strain>
    </source>
</reference>
<evidence type="ECO:0000313" key="3">
    <source>
        <dbReference type="Proteomes" id="UP000014480"/>
    </source>
</evidence>
<sequence length="342" mass="35805">MPKMLPAGSLSPTLLPGEPFLSPRKTPEDIPRNLLREILPPASPVVQVPFGISIGTTRYKNTCAPDHKRCDTLCIPSSGTCCAEGIPGLYCALGSLCRGGSCCPPDKTCLGQARSCAPDHYLCNGYCVPSATTCCANGTSCPAGQYCKYEGFCESDFGNPDVCDGARVWCGEGCMPFGQVCCTTYFCGKGEKCLGKGECSAKKKWTECAASQTRCGDGCMPTGHVCCETYHCFEGQQCVGEKGCKKPQTEVLGGNRPAADRVMRSVSVNNSSVLGTAKGRGHMDGGIASSSPSTGELIKSPSVTATTETIPPVTQLGSAATRHVEMALLAFAMLLVMASLVI</sequence>